<protein>
    <submittedName>
        <fullName evidence="1">Uncharacterized protein</fullName>
    </submittedName>
</protein>
<accession>A0AAU7E6G6</accession>
<reference evidence="1" key="1">
    <citation type="submission" date="2024-05" db="EMBL/GenBank/DDBJ databases">
        <title>Campylobacter coli isolated from environmental waters in Slovenia.</title>
        <authorList>
            <person name="Zautner A.E."/>
            <person name="Bunk B."/>
            <person name="Riedel T."/>
            <person name="Sproeer C."/>
        </authorList>
    </citation>
    <scope>NUCLEOTIDE SEQUENCE</scope>
    <source>
        <strain evidence="1">CCS1377</strain>
    </source>
</reference>
<name>A0AAU7E6G6_9BACT</name>
<evidence type="ECO:0000313" key="1">
    <source>
        <dbReference type="EMBL" id="XBJ28473.1"/>
    </source>
</evidence>
<gene>
    <name evidence="1" type="ORF">AAH949_05040</name>
</gene>
<dbReference type="AlphaFoldDB" id="A0AAU7E6G6"/>
<dbReference type="RefSeq" id="WP_348518103.1">
    <property type="nucleotide sequence ID" value="NZ_CP155620.1"/>
</dbReference>
<proteinExistence type="predicted"/>
<organism evidence="1">
    <name type="scientific">Campylobacter sp. CCS1377</name>
    <dbReference type="NCBI Taxonomy" id="3158229"/>
    <lineage>
        <taxon>Bacteria</taxon>
        <taxon>Pseudomonadati</taxon>
        <taxon>Campylobacterota</taxon>
        <taxon>Epsilonproteobacteria</taxon>
        <taxon>Campylobacterales</taxon>
        <taxon>Campylobacteraceae</taxon>
        <taxon>Campylobacter</taxon>
    </lineage>
</organism>
<sequence>MAGEFLMIYENINANKIRKISTMSDEAIKASLANEFLDLVAGFNISRKQYKREFAEFLEEKGAKDDEILKLTKLSKKTLERMRKCK</sequence>
<dbReference type="EMBL" id="CP155620">
    <property type="protein sequence ID" value="XBJ28473.1"/>
    <property type="molecule type" value="Genomic_DNA"/>
</dbReference>